<dbReference type="PRINTS" id="PR00778">
    <property type="entry name" value="HTHARSR"/>
</dbReference>
<evidence type="ECO:0000313" key="5">
    <source>
        <dbReference type="EMBL" id="MDA3615186.1"/>
    </source>
</evidence>
<evidence type="ECO:0000256" key="2">
    <source>
        <dbReference type="ARBA" id="ARBA00023125"/>
    </source>
</evidence>
<evidence type="ECO:0000256" key="3">
    <source>
        <dbReference type="ARBA" id="ARBA00023163"/>
    </source>
</evidence>
<dbReference type="InterPro" id="IPR051011">
    <property type="entry name" value="Metal_resp_trans_reg"/>
</dbReference>
<dbReference type="InterPro" id="IPR036388">
    <property type="entry name" value="WH-like_DNA-bd_sf"/>
</dbReference>
<reference evidence="5 6" key="1">
    <citation type="submission" date="2022-12" db="EMBL/GenBank/DDBJ databases">
        <title>Chitinophagaceae gen. sp. nov., a new member of the family Chitinophagaceae, isolated from soil in a chemical factory.</title>
        <authorList>
            <person name="Ke Z."/>
        </authorList>
    </citation>
    <scope>NUCLEOTIDE SEQUENCE [LARGE SCALE GENOMIC DNA]</scope>
    <source>
        <strain evidence="5 6">LY-5</strain>
    </source>
</reference>
<evidence type="ECO:0000259" key="4">
    <source>
        <dbReference type="PROSITE" id="PS50987"/>
    </source>
</evidence>
<dbReference type="PROSITE" id="PS50987">
    <property type="entry name" value="HTH_ARSR_2"/>
    <property type="match status" value="1"/>
</dbReference>
<proteinExistence type="predicted"/>
<gene>
    <name evidence="5" type="ORF">O3P16_10240</name>
</gene>
<evidence type="ECO:0000313" key="6">
    <source>
        <dbReference type="Proteomes" id="UP001210231"/>
    </source>
</evidence>
<dbReference type="Proteomes" id="UP001210231">
    <property type="component" value="Unassembled WGS sequence"/>
</dbReference>
<dbReference type="SMART" id="SM00418">
    <property type="entry name" value="HTH_ARSR"/>
    <property type="match status" value="1"/>
</dbReference>
<organism evidence="5 6">
    <name type="scientific">Polluticaenibacter yanchengensis</name>
    <dbReference type="NCBI Taxonomy" id="3014562"/>
    <lineage>
        <taxon>Bacteria</taxon>
        <taxon>Pseudomonadati</taxon>
        <taxon>Bacteroidota</taxon>
        <taxon>Chitinophagia</taxon>
        <taxon>Chitinophagales</taxon>
        <taxon>Chitinophagaceae</taxon>
        <taxon>Polluticaenibacter</taxon>
    </lineage>
</organism>
<sequence length="112" mass="12939">MAASSQHFLVLFPGSKKEIQVELLTLKKADLVIRALNHKLRLQIIRMLHDKEELTVTEIYVKLKLEQSVASQHLAILRRAGIVVTRREGKFIYYSVNPTRIEEIYKIAKSLV</sequence>
<keyword evidence="6" id="KW-1185">Reference proteome</keyword>
<evidence type="ECO:0000256" key="1">
    <source>
        <dbReference type="ARBA" id="ARBA00023015"/>
    </source>
</evidence>
<dbReference type="InterPro" id="IPR036390">
    <property type="entry name" value="WH_DNA-bd_sf"/>
</dbReference>
<keyword evidence="2" id="KW-0238">DNA-binding</keyword>
<dbReference type="RefSeq" id="WP_407031510.1">
    <property type="nucleotide sequence ID" value="NZ_JAQGEF010000010.1"/>
</dbReference>
<feature type="domain" description="HTH arsR-type" evidence="4">
    <location>
        <begin position="21"/>
        <end position="112"/>
    </location>
</feature>
<keyword evidence="3" id="KW-0804">Transcription</keyword>
<dbReference type="SUPFAM" id="SSF46785">
    <property type="entry name" value="Winged helix' DNA-binding domain"/>
    <property type="match status" value="1"/>
</dbReference>
<dbReference type="Gene3D" id="1.10.10.10">
    <property type="entry name" value="Winged helix-like DNA-binding domain superfamily/Winged helix DNA-binding domain"/>
    <property type="match status" value="1"/>
</dbReference>
<dbReference type="CDD" id="cd00090">
    <property type="entry name" value="HTH_ARSR"/>
    <property type="match status" value="1"/>
</dbReference>
<dbReference type="PANTHER" id="PTHR43132">
    <property type="entry name" value="ARSENICAL RESISTANCE OPERON REPRESSOR ARSR-RELATED"/>
    <property type="match status" value="1"/>
</dbReference>
<dbReference type="InterPro" id="IPR011991">
    <property type="entry name" value="ArsR-like_HTH"/>
</dbReference>
<dbReference type="PANTHER" id="PTHR43132:SF2">
    <property type="entry name" value="ARSENICAL RESISTANCE OPERON REPRESSOR ARSR-RELATED"/>
    <property type="match status" value="1"/>
</dbReference>
<protein>
    <submittedName>
        <fullName evidence="5">Metalloregulator ArsR/SmtB family transcription factor</fullName>
    </submittedName>
</protein>
<keyword evidence="1" id="KW-0805">Transcription regulation</keyword>
<dbReference type="InterPro" id="IPR001845">
    <property type="entry name" value="HTH_ArsR_DNA-bd_dom"/>
</dbReference>
<dbReference type="NCBIfam" id="NF033788">
    <property type="entry name" value="HTH_metalloreg"/>
    <property type="match status" value="1"/>
</dbReference>
<name>A0ABT4UK10_9BACT</name>
<dbReference type="Pfam" id="PF01022">
    <property type="entry name" value="HTH_5"/>
    <property type="match status" value="1"/>
</dbReference>
<comment type="caution">
    <text evidence="5">The sequence shown here is derived from an EMBL/GenBank/DDBJ whole genome shotgun (WGS) entry which is preliminary data.</text>
</comment>
<accession>A0ABT4UK10</accession>
<dbReference type="EMBL" id="JAQGEF010000010">
    <property type="protein sequence ID" value="MDA3615186.1"/>
    <property type="molecule type" value="Genomic_DNA"/>
</dbReference>